<dbReference type="CDD" id="cd21608">
    <property type="entry name" value="RRM2_NsCP33_like"/>
    <property type="match status" value="1"/>
</dbReference>
<dbReference type="EMBL" id="LGTQ01000005">
    <property type="protein sequence ID" value="KPM49420.1"/>
    <property type="molecule type" value="Genomic_DNA"/>
</dbReference>
<name>A0A0N8HA79_9BACT</name>
<keyword evidence="5" id="KW-1185">Reference proteome</keyword>
<dbReference type="InterPro" id="IPR048289">
    <property type="entry name" value="RRM2_NsCP33-like"/>
</dbReference>
<dbReference type="PANTHER" id="PTHR48027">
    <property type="entry name" value="HETEROGENEOUS NUCLEAR RIBONUCLEOPROTEIN 87F-RELATED"/>
    <property type="match status" value="1"/>
</dbReference>
<evidence type="ECO:0000259" key="3">
    <source>
        <dbReference type="PROSITE" id="PS50102"/>
    </source>
</evidence>
<keyword evidence="1" id="KW-0694">RNA-binding</keyword>
<dbReference type="GO" id="GO:0003723">
    <property type="term" value="F:RNA binding"/>
    <property type="evidence" value="ECO:0007669"/>
    <property type="project" value="UniProtKB-KW"/>
</dbReference>
<dbReference type="InterPro" id="IPR000504">
    <property type="entry name" value="RRM_dom"/>
</dbReference>
<dbReference type="Pfam" id="PF00076">
    <property type="entry name" value="RRM_1"/>
    <property type="match status" value="1"/>
</dbReference>
<gene>
    <name evidence="4" type="ORF">AFM12_02040</name>
</gene>
<dbReference type="SMART" id="SM00360">
    <property type="entry name" value="RRM"/>
    <property type="match status" value="1"/>
</dbReference>
<evidence type="ECO:0000256" key="2">
    <source>
        <dbReference type="SAM" id="MobiDB-lite"/>
    </source>
</evidence>
<evidence type="ECO:0000313" key="5">
    <source>
        <dbReference type="Proteomes" id="UP000050454"/>
    </source>
</evidence>
<dbReference type="PROSITE" id="PS50102">
    <property type="entry name" value="RRM"/>
    <property type="match status" value="1"/>
</dbReference>
<sequence length="99" mass="10754">MNIFVAKLSFNTDDEGLREAFEEFGSVDSAKVIMDNQTGRSKGFGFVEMENDDEALEAIQALNESELDGRTIVVKKAEPRGERSGGGGNRGGYGGGRRY</sequence>
<comment type="caution">
    <text evidence="4">The sequence shown here is derived from an EMBL/GenBank/DDBJ whole genome shotgun (WGS) entry which is preliminary data.</text>
</comment>
<accession>A0A0N8HA79</accession>
<dbReference type="Gene3D" id="3.30.70.330">
    <property type="match status" value="1"/>
</dbReference>
<dbReference type="STRING" id="1605367.AFM12_02040"/>
<organism evidence="4 5">
    <name type="scientific">Jiulongibacter sediminis</name>
    <dbReference type="NCBI Taxonomy" id="1605367"/>
    <lineage>
        <taxon>Bacteria</taxon>
        <taxon>Pseudomonadati</taxon>
        <taxon>Bacteroidota</taxon>
        <taxon>Cytophagia</taxon>
        <taxon>Cytophagales</taxon>
        <taxon>Leadbetterellaceae</taxon>
        <taxon>Jiulongibacter</taxon>
    </lineage>
</organism>
<feature type="domain" description="RRM" evidence="3">
    <location>
        <begin position="1"/>
        <end position="79"/>
    </location>
</feature>
<feature type="region of interest" description="Disordered" evidence="2">
    <location>
        <begin position="74"/>
        <end position="99"/>
    </location>
</feature>
<protein>
    <submittedName>
        <fullName evidence="4">RNA-binding protein</fullName>
    </submittedName>
</protein>
<dbReference type="InterPro" id="IPR012677">
    <property type="entry name" value="Nucleotide-bd_a/b_plait_sf"/>
</dbReference>
<reference evidence="4 5" key="1">
    <citation type="submission" date="2015-07" db="EMBL/GenBank/DDBJ databases">
        <title>The draft genome sequence of Leadbetterella sp. JN14-9.</title>
        <authorList>
            <person name="Liu Y."/>
            <person name="Du J."/>
            <person name="Shao Z."/>
        </authorList>
    </citation>
    <scope>NUCLEOTIDE SEQUENCE [LARGE SCALE GENOMIC DNA]</scope>
    <source>
        <strain evidence="4 5">JN14-9</strain>
    </source>
</reference>
<evidence type="ECO:0000313" key="4">
    <source>
        <dbReference type="EMBL" id="KPM49420.1"/>
    </source>
</evidence>
<dbReference type="AlphaFoldDB" id="A0A0N8HA79"/>
<dbReference type="Proteomes" id="UP000050454">
    <property type="component" value="Unassembled WGS sequence"/>
</dbReference>
<dbReference type="OrthoDB" id="9798855at2"/>
<dbReference type="InterPro" id="IPR052462">
    <property type="entry name" value="SLIRP/GR-RBP-like"/>
</dbReference>
<evidence type="ECO:0000256" key="1">
    <source>
        <dbReference type="ARBA" id="ARBA00022884"/>
    </source>
</evidence>
<dbReference type="InterPro" id="IPR035979">
    <property type="entry name" value="RBD_domain_sf"/>
</dbReference>
<dbReference type="RefSeq" id="WP_055143611.1">
    <property type="nucleotide sequence ID" value="NZ_JXSZ01000005.1"/>
</dbReference>
<dbReference type="SUPFAM" id="SSF54928">
    <property type="entry name" value="RNA-binding domain, RBD"/>
    <property type="match status" value="1"/>
</dbReference>
<proteinExistence type="predicted"/>
<feature type="compositionally biased region" description="Gly residues" evidence="2">
    <location>
        <begin position="84"/>
        <end position="99"/>
    </location>
</feature>